<accession>A0AAD8A6A3</accession>
<dbReference type="Gene3D" id="2.40.70.10">
    <property type="entry name" value="Acid Proteases"/>
    <property type="match status" value="1"/>
</dbReference>
<dbReference type="EMBL" id="JASPKZ010003451">
    <property type="protein sequence ID" value="KAJ9593259.1"/>
    <property type="molecule type" value="Genomic_DNA"/>
</dbReference>
<organism evidence="1 2">
    <name type="scientific">Diploptera punctata</name>
    <name type="common">Pacific beetle cockroach</name>
    <dbReference type="NCBI Taxonomy" id="6984"/>
    <lineage>
        <taxon>Eukaryota</taxon>
        <taxon>Metazoa</taxon>
        <taxon>Ecdysozoa</taxon>
        <taxon>Arthropoda</taxon>
        <taxon>Hexapoda</taxon>
        <taxon>Insecta</taxon>
        <taxon>Pterygota</taxon>
        <taxon>Neoptera</taxon>
        <taxon>Polyneoptera</taxon>
        <taxon>Dictyoptera</taxon>
        <taxon>Blattodea</taxon>
        <taxon>Blaberoidea</taxon>
        <taxon>Blaberidae</taxon>
        <taxon>Diplopterinae</taxon>
        <taxon>Diploptera</taxon>
    </lineage>
</organism>
<proteinExistence type="predicted"/>
<name>A0AAD8A6A3_DIPPU</name>
<comment type="caution">
    <text evidence="1">The sequence shown here is derived from an EMBL/GenBank/DDBJ whole genome shotgun (WGS) entry which is preliminary data.</text>
</comment>
<dbReference type="Proteomes" id="UP001233999">
    <property type="component" value="Unassembled WGS sequence"/>
</dbReference>
<keyword evidence="2" id="KW-1185">Reference proteome</keyword>
<feature type="non-terminal residue" evidence="1">
    <location>
        <position position="1"/>
    </location>
</feature>
<reference evidence="1" key="2">
    <citation type="submission" date="2023-05" db="EMBL/GenBank/DDBJ databases">
        <authorList>
            <person name="Fouks B."/>
        </authorList>
    </citation>
    <scope>NUCLEOTIDE SEQUENCE</scope>
    <source>
        <strain evidence="1">Stay&amp;Tobe</strain>
        <tissue evidence="1">Testes</tissue>
    </source>
</reference>
<reference evidence="1" key="1">
    <citation type="journal article" date="2023" name="IScience">
        <title>Live-bearing cockroach genome reveals convergent evolutionary mechanisms linked to viviparity in insects and beyond.</title>
        <authorList>
            <person name="Fouks B."/>
            <person name="Harrison M.C."/>
            <person name="Mikhailova A.A."/>
            <person name="Marchal E."/>
            <person name="English S."/>
            <person name="Carruthers M."/>
            <person name="Jennings E.C."/>
            <person name="Chiamaka E.L."/>
            <person name="Frigard R.A."/>
            <person name="Pippel M."/>
            <person name="Attardo G.M."/>
            <person name="Benoit J.B."/>
            <person name="Bornberg-Bauer E."/>
            <person name="Tobe S.S."/>
        </authorList>
    </citation>
    <scope>NUCLEOTIDE SEQUENCE</scope>
    <source>
        <strain evidence="1">Stay&amp;Tobe</strain>
    </source>
</reference>
<dbReference type="AlphaFoldDB" id="A0AAD8A6A3"/>
<feature type="non-terminal residue" evidence="1">
    <location>
        <position position="58"/>
    </location>
</feature>
<gene>
    <name evidence="1" type="ORF">L9F63_015205</name>
</gene>
<protein>
    <submittedName>
        <fullName evidence="1">Uncharacterized protein</fullName>
    </submittedName>
</protein>
<dbReference type="InterPro" id="IPR021109">
    <property type="entry name" value="Peptidase_aspartic_dom_sf"/>
</dbReference>
<sequence length="58" mass="6141">SPELTPVKIGDLNVAGKDTLAFIDTSKSIILGPAEQVTKINQAIGCKTETRNTAVICR</sequence>
<evidence type="ECO:0000313" key="1">
    <source>
        <dbReference type="EMBL" id="KAJ9593259.1"/>
    </source>
</evidence>
<evidence type="ECO:0000313" key="2">
    <source>
        <dbReference type="Proteomes" id="UP001233999"/>
    </source>
</evidence>